<keyword evidence="1" id="KW-0813">Transport</keyword>
<dbReference type="EMBL" id="JAPNQM010000001">
    <property type="protein sequence ID" value="MDL0116355.1"/>
    <property type="molecule type" value="Genomic_DNA"/>
</dbReference>
<dbReference type="GO" id="GO:0020037">
    <property type="term" value="F:heme binding"/>
    <property type="evidence" value="ECO:0007669"/>
    <property type="project" value="InterPro"/>
</dbReference>
<dbReference type="PANTHER" id="PTHR37823:SF3">
    <property type="entry name" value="CYTOCHROME C-551"/>
    <property type="match status" value="1"/>
</dbReference>
<feature type="domain" description="Cytochrome c" evidence="9">
    <location>
        <begin position="32"/>
        <end position="106"/>
    </location>
</feature>
<feature type="binding site" description="covalent" evidence="6">
    <location>
        <position position="49"/>
    </location>
    <ligand>
        <name>heme c</name>
        <dbReference type="ChEBI" id="CHEBI:61717"/>
    </ligand>
</feature>
<gene>
    <name evidence="12" type="ORF">CD117_03165</name>
    <name evidence="11" type="ORF">JRU67_12155</name>
    <name evidence="10" type="ORF">OWO77_05145</name>
</gene>
<dbReference type="InterPro" id="IPR051811">
    <property type="entry name" value="Cytochrome_c550/c551-like"/>
</dbReference>
<dbReference type="Proteomes" id="UP000274792">
    <property type="component" value="Unassembled WGS sequence"/>
</dbReference>
<evidence type="ECO:0000256" key="6">
    <source>
        <dbReference type="PIRSR" id="PIRSR000025-1"/>
    </source>
</evidence>
<evidence type="ECO:0000256" key="5">
    <source>
        <dbReference type="ARBA" id="ARBA00023004"/>
    </source>
</evidence>
<proteinExistence type="predicted"/>
<dbReference type="PROSITE" id="PS51257">
    <property type="entry name" value="PROKAR_LIPOPROTEIN"/>
    <property type="match status" value="1"/>
</dbReference>
<dbReference type="Pfam" id="PF13442">
    <property type="entry name" value="Cytochrome_CBB3"/>
    <property type="match status" value="1"/>
</dbReference>
<evidence type="ECO:0000313" key="14">
    <source>
        <dbReference type="Proteomes" id="UP001176210"/>
    </source>
</evidence>
<evidence type="ECO:0000313" key="10">
    <source>
        <dbReference type="EMBL" id="MDL0116355.1"/>
    </source>
</evidence>
<reference evidence="11" key="2">
    <citation type="submission" date="2021-02" db="EMBL/GenBank/DDBJ databases">
        <title>cfr and optrA-positive Staphylococcus spp.</title>
        <authorList>
            <person name="Chen L."/>
        </authorList>
    </citation>
    <scope>NUCLEOTIDE SEQUENCE</scope>
    <source>
        <strain evidence="11">GDQ20D70P</strain>
    </source>
</reference>
<dbReference type="SUPFAM" id="SSF46626">
    <property type="entry name" value="Cytochrome c"/>
    <property type="match status" value="1"/>
</dbReference>
<dbReference type="RefSeq" id="WP_025904526.1">
    <property type="nucleotide sequence ID" value="NZ_CP065960.1"/>
</dbReference>
<reference evidence="12 13" key="1">
    <citation type="submission" date="2018-10" db="EMBL/GenBank/DDBJ databases">
        <title>A collection Staphylococci species genome sequencing.</title>
        <authorList>
            <person name="Cole K."/>
        </authorList>
    </citation>
    <scope>NUCLEOTIDE SEQUENCE [LARGE SCALE GENOMIC DNA]</scope>
    <source>
        <strain evidence="12">CCUG 37923</strain>
        <strain evidence="13">NCTC 12218</strain>
    </source>
</reference>
<keyword evidence="14" id="KW-1185">Reference proteome</keyword>
<dbReference type="PIRSF" id="PIRSF000025">
    <property type="entry name" value="Cytc_Bsub_c550"/>
    <property type="match status" value="1"/>
</dbReference>
<evidence type="ECO:0000256" key="1">
    <source>
        <dbReference type="ARBA" id="ARBA00022448"/>
    </source>
</evidence>
<evidence type="ECO:0000259" key="9">
    <source>
        <dbReference type="PROSITE" id="PS51007"/>
    </source>
</evidence>
<feature type="binding site" description="axial binding residue" evidence="7">
    <location>
        <position position="50"/>
    </location>
    <ligand>
        <name>heme c</name>
        <dbReference type="ChEBI" id="CHEBI:61717"/>
    </ligand>
    <ligandPart>
        <name>Fe</name>
        <dbReference type="ChEBI" id="CHEBI:18248"/>
    </ligandPart>
</feature>
<keyword evidence="8" id="KW-0732">Signal</keyword>
<dbReference type="InterPro" id="IPR054782">
    <property type="entry name" value="Cytochro_C551"/>
</dbReference>
<evidence type="ECO:0000313" key="12">
    <source>
        <dbReference type="EMBL" id="RTX74421.1"/>
    </source>
</evidence>
<reference evidence="10" key="3">
    <citation type="submission" date="2022-09" db="EMBL/GenBank/DDBJ databases">
        <authorList>
            <person name="De Moura G.S."/>
            <person name="Carvalho E."/>
            <person name="Ramos Sanchez E.M."/>
            <person name="Sellera F.P."/>
            <person name="Marques M.F.S."/>
            <person name="Heinemann M.B."/>
            <person name="De Vliegher S."/>
            <person name="Souza F.N."/>
            <person name="Mota R.A."/>
        </authorList>
    </citation>
    <scope>NUCLEOTIDE SEQUENCE</scope>
    <source>
        <strain evidence="10">BR656</strain>
    </source>
</reference>
<feature type="binding site" description="axial binding residue" evidence="7">
    <location>
        <position position="85"/>
    </location>
    <ligand>
        <name>heme c</name>
        <dbReference type="ChEBI" id="CHEBI:61717"/>
    </ligand>
    <ligandPart>
        <name>Fe</name>
        <dbReference type="ChEBI" id="CHEBI:18248"/>
    </ligandPart>
</feature>
<dbReference type="EMBL" id="CP069389">
    <property type="protein sequence ID" value="QRN90793.1"/>
    <property type="molecule type" value="Genomic_DNA"/>
</dbReference>
<keyword evidence="2 6" id="KW-0349">Heme</keyword>
<dbReference type="InterPro" id="IPR012218">
    <property type="entry name" value="Cyt_c_BACSU-c550-type"/>
</dbReference>
<dbReference type="InterPro" id="IPR036909">
    <property type="entry name" value="Cyt_c-like_dom_sf"/>
</dbReference>
<evidence type="ECO:0000256" key="4">
    <source>
        <dbReference type="ARBA" id="ARBA00022982"/>
    </source>
</evidence>
<keyword evidence="3 7" id="KW-0479">Metal-binding</keyword>
<keyword evidence="4" id="KW-0249">Electron transport</keyword>
<reference evidence="10" key="4">
    <citation type="journal article" date="2023" name="Vet. Microbiol.">
        <title>Emergence of livestock-associated Mammaliicoccus sciuri ST71 co-harbouring mecA and mecC genes in Brazil.</title>
        <authorList>
            <person name="de Moura G.S."/>
            <person name="de Carvalho E."/>
            <person name="Ramos Sanchez E.M."/>
            <person name="Sellera F.P."/>
            <person name="Marques M.F.S."/>
            <person name="Heinemann M.B."/>
            <person name="De Vliegher S."/>
            <person name="Souza F.N."/>
            <person name="Mota R.A."/>
        </authorList>
    </citation>
    <scope>NUCLEOTIDE SEQUENCE</scope>
    <source>
        <strain evidence="10">BR656</strain>
    </source>
</reference>
<evidence type="ECO:0000256" key="7">
    <source>
        <dbReference type="PIRSR" id="PIRSR000025-2"/>
    </source>
</evidence>
<evidence type="ECO:0000313" key="13">
    <source>
        <dbReference type="Proteomes" id="UP000274792"/>
    </source>
</evidence>
<dbReference type="PANTHER" id="PTHR37823">
    <property type="entry name" value="CYTOCHROME C-553-LIKE"/>
    <property type="match status" value="1"/>
</dbReference>
<dbReference type="InterPro" id="IPR009056">
    <property type="entry name" value="Cyt_c-like_dom"/>
</dbReference>
<dbReference type="AlphaFoldDB" id="A0A8E2VEI0"/>
<dbReference type="GO" id="GO:0016020">
    <property type="term" value="C:membrane"/>
    <property type="evidence" value="ECO:0007669"/>
    <property type="project" value="InterPro"/>
</dbReference>
<feature type="chain" id="PRO_5044690086" evidence="8">
    <location>
        <begin position="20"/>
        <end position="106"/>
    </location>
</feature>
<dbReference type="PROSITE" id="PS51007">
    <property type="entry name" value="CYTC"/>
    <property type="match status" value="1"/>
</dbReference>
<feature type="signal peptide" evidence="8">
    <location>
        <begin position="1"/>
        <end position="19"/>
    </location>
</feature>
<dbReference type="NCBIfam" id="NF045774">
    <property type="entry name" value="cytochro_C551"/>
    <property type="match status" value="1"/>
</dbReference>
<keyword evidence="5 7" id="KW-0408">Iron</keyword>
<dbReference type="Proteomes" id="UP001176210">
    <property type="component" value="Unassembled WGS sequence"/>
</dbReference>
<evidence type="ECO:0000313" key="11">
    <source>
        <dbReference type="EMBL" id="QRN90793.1"/>
    </source>
</evidence>
<name>A0A8E2VEI0_MAMSC</name>
<dbReference type="Gene3D" id="1.10.760.10">
    <property type="entry name" value="Cytochrome c-like domain"/>
    <property type="match status" value="1"/>
</dbReference>
<feature type="binding site" description="covalent" evidence="6">
    <location>
        <position position="46"/>
    </location>
    <ligand>
        <name>heme c</name>
        <dbReference type="ChEBI" id="CHEBI:61717"/>
    </ligand>
</feature>
<dbReference type="Proteomes" id="UP000640299">
    <property type="component" value="Chromosome"/>
</dbReference>
<dbReference type="GO" id="GO:0005506">
    <property type="term" value="F:iron ion binding"/>
    <property type="evidence" value="ECO:0007669"/>
    <property type="project" value="InterPro"/>
</dbReference>
<comment type="PTM">
    <text evidence="6">Binds 1 heme c group covalently per subunit.</text>
</comment>
<organism evidence="12 13">
    <name type="scientific">Mammaliicoccus sciuri</name>
    <name type="common">Staphylococcus sciuri</name>
    <dbReference type="NCBI Taxonomy" id="1296"/>
    <lineage>
        <taxon>Bacteria</taxon>
        <taxon>Bacillati</taxon>
        <taxon>Bacillota</taxon>
        <taxon>Bacilli</taxon>
        <taxon>Bacillales</taxon>
        <taxon>Staphylococcaceae</taxon>
        <taxon>Mammaliicoccus</taxon>
    </lineage>
</organism>
<evidence type="ECO:0000256" key="8">
    <source>
        <dbReference type="SAM" id="SignalP"/>
    </source>
</evidence>
<dbReference type="EMBL" id="RXWV01000019">
    <property type="protein sequence ID" value="RTX74421.1"/>
    <property type="molecule type" value="Genomic_DNA"/>
</dbReference>
<dbReference type="GO" id="GO:0009055">
    <property type="term" value="F:electron transfer activity"/>
    <property type="evidence" value="ECO:0007669"/>
    <property type="project" value="InterPro"/>
</dbReference>
<accession>A0A8E2VEI0</accession>
<sequence length="106" mass="11314">MKIKMGMISVIALSSLVFAGCGQSSDDSSKEEYSSQGEKIFKNNSCVGCHGKDLDGASGPSLKKVGAKMSESDIEKIINEGKGNMPSQVVDEKEAKEVAKWLAKQK</sequence>
<protein>
    <submittedName>
        <fullName evidence="12">Cytochrome c</fullName>
    </submittedName>
</protein>
<evidence type="ECO:0000256" key="3">
    <source>
        <dbReference type="ARBA" id="ARBA00022723"/>
    </source>
</evidence>
<evidence type="ECO:0000256" key="2">
    <source>
        <dbReference type="ARBA" id="ARBA00022617"/>
    </source>
</evidence>